<proteinExistence type="predicted"/>
<evidence type="ECO:0000313" key="1">
    <source>
        <dbReference type="EMBL" id="KAF0325180.1"/>
    </source>
</evidence>
<reference evidence="1 2" key="1">
    <citation type="submission" date="2019-12" db="EMBL/GenBank/DDBJ databases">
        <title>A genome sequence resource for the geographically widespread anthracnose pathogen Colletotrichum asianum.</title>
        <authorList>
            <person name="Meng Y."/>
        </authorList>
    </citation>
    <scope>NUCLEOTIDE SEQUENCE [LARGE SCALE GENOMIC DNA]</scope>
    <source>
        <strain evidence="1 2">ICMP 18580</strain>
    </source>
</reference>
<gene>
    <name evidence="1" type="ORF">GQ607_007507</name>
</gene>
<evidence type="ECO:0000313" key="2">
    <source>
        <dbReference type="Proteomes" id="UP000434172"/>
    </source>
</evidence>
<sequence length="67" mass="7565">MTRTCLRTSLALPRQSLGPCLLPSFVIHFHIRMRSTSALRRLRLVILLEAISIKITIHLSATLRASL</sequence>
<accession>A0A8H3ZVF3</accession>
<dbReference type="EMBL" id="WOWK01000038">
    <property type="protein sequence ID" value="KAF0325180.1"/>
    <property type="molecule type" value="Genomic_DNA"/>
</dbReference>
<organism evidence="1 2">
    <name type="scientific">Colletotrichum asianum</name>
    <dbReference type="NCBI Taxonomy" id="702518"/>
    <lineage>
        <taxon>Eukaryota</taxon>
        <taxon>Fungi</taxon>
        <taxon>Dikarya</taxon>
        <taxon>Ascomycota</taxon>
        <taxon>Pezizomycotina</taxon>
        <taxon>Sordariomycetes</taxon>
        <taxon>Hypocreomycetidae</taxon>
        <taxon>Glomerellales</taxon>
        <taxon>Glomerellaceae</taxon>
        <taxon>Colletotrichum</taxon>
        <taxon>Colletotrichum gloeosporioides species complex</taxon>
    </lineage>
</organism>
<keyword evidence="2" id="KW-1185">Reference proteome</keyword>
<name>A0A8H3ZVF3_9PEZI</name>
<protein>
    <submittedName>
        <fullName evidence="1">Uncharacterized protein</fullName>
    </submittedName>
</protein>
<dbReference type="AlphaFoldDB" id="A0A8H3ZVF3"/>
<dbReference type="Proteomes" id="UP000434172">
    <property type="component" value="Unassembled WGS sequence"/>
</dbReference>
<comment type="caution">
    <text evidence="1">The sequence shown here is derived from an EMBL/GenBank/DDBJ whole genome shotgun (WGS) entry which is preliminary data.</text>
</comment>